<dbReference type="STRING" id="65357.A0A024G0J9"/>
<feature type="compositionally biased region" description="Polar residues" evidence="2">
    <location>
        <begin position="1084"/>
        <end position="1100"/>
    </location>
</feature>
<proteinExistence type="predicted"/>
<dbReference type="PROSITE" id="PS50096">
    <property type="entry name" value="IQ"/>
    <property type="match status" value="1"/>
</dbReference>
<dbReference type="InParanoid" id="A0A024G0J9"/>
<dbReference type="Gene3D" id="2.60.120.200">
    <property type="match status" value="1"/>
</dbReference>
<accession>A0A024G0J9</accession>
<name>A0A024G0J9_9STRA</name>
<dbReference type="Proteomes" id="UP000053237">
    <property type="component" value="Unassembled WGS sequence"/>
</dbReference>
<dbReference type="PROSITE" id="PS51823">
    <property type="entry name" value="CLU"/>
    <property type="match status" value="1"/>
</dbReference>
<reference evidence="4 5" key="1">
    <citation type="submission" date="2012-05" db="EMBL/GenBank/DDBJ databases">
        <title>Recombination and specialization in a pathogen metapopulation.</title>
        <authorList>
            <person name="Gardiner A."/>
            <person name="Kemen E."/>
            <person name="Schultz-Larsen T."/>
            <person name="MacLean D."/>
            <person name="Van Oosterhout C."/>
            <person name="Jones J.D.G."/>
        </authorList>
    </citation>
    <scope>NUCLEOTIDE SEQUENCE [LARGE SCALE GENOMIC DNA]</scope>
    <source>
        <strain evidence="4 5">Ac Nc2</strain>
    </source>
</reference>
<dbReference type="InterPro" id="IPR032675">
    <property type="entry name" value="LRR_dom_sf"/>
</dbReference>
<dbReference type="Gene3D" id="3.80.10.10">
    <property type="entry name" value="Ribonuclease Inhibitor"/>
    <property type="match status" value="2"/>
</dbReference>
<evidence type="ECO:0000256" key="1">
    <source>
        <dbReference type="SAM" id="Coils"/>
    </source>
</evidence>
<feature type="region of interest" description="Disordered" evidence="2">
    <location>
        <begin position="243"/>
        <end position="325"/>
    </location>
</feature>
<dbReference type="Pfam" id="PF13516">
    <property type="entry name" value="LRR_6"/>
    <property type="match status" value="1"/>
</dbReference>
<feature type="compositionally biased region" description="Low complexity" evidence="2">
    <location>
        <begin position="254"/>
        <end position="273"/>
    </location>
</feature>
<dbReference type="GO" id="GO:0005737">
    <property type="term" value="C:cytoplasm"/>
    <property type="evidence" value="ECO:0007669"/>
    <property type="project" value="TreeGrafter"/>
</dbReference>
<evidence type="ECO:0000313" key="4">
    <source>
        <dbReference type="EMBL" id="CCI39830.1"/>
    </source>
</evidence>
<feature type="compositionally biased region" description="Polar residues" evidence="2">
    <location>
        <begin position="463"/>
        <end position="476"/>
    </location>
</feature>
<dbReference type="OrthoDB" id="550575at2759"/>
<feature type="region of interest" description="Disordered" evidence="2">
    <location>
        <begin position="463"/>
        <end position="485"/>
    </location>
</feature>
<gene>
    <name evidence="4" type="ORF">BN9_006130</name>
</gene>
<dbReference type="InterPro" id="IPR025697">
    <property type="entry name" value="CLU_dom"/>
</dbReference>
<dbReference type="SMART" id="SM00367">
    <property type="entry name" value="LRR_CC"/>
    <property type="match status" value="14"/>
</dbReference>
<keyword evidence="5" id="KW-1185">Reference proteome</keyword>
<dbReference type="PANTHER" id="PTHR12601">
    <property type="entry name" value="EUKARYOTIC TRANSLATION INITIATION FACTOR 3 SUBUNIT EIF-3"/>
    <property type="match status" value="1"/>
</dbReference>
<evidence type="ECO:0000256" key="2">
    <source>
        <dbReference type="SAM" id="MobiDB-lite"/>
    </source>
</evidence>
<dbReference type="InterPro" id="IPR033646">
    <property type="entry name" value="CLU-central"/>
</dbReference>
<sequence length="3022" mass="344938">MGAEVCKLLRCEGLDTFERSSIHENESNEDDRKSSRIAATWIKNDSMFEFCKHWDLRILLDFLRLYMHCNEQHQSTKGIPAMMTVETALPAIEEAEQRKTYLDSLIDTIQNEISDIVSASTAQGDKQKERLSSLDARKSRIARKKFVCEEKLADLSQIVSPAIASVDLSIEVRWKILNRTIEAIGKKYVLQSSETTVETSIADLSATNSATRHPACGAYLMNRIDTSEYQLYDNMYGQIPPSYLYDTDGDTDQSADISDSDSSMVSRSSDISIPAEASSLISKDENDCRSDEQVTDEENSNVREESKTKFKQDSASKKPSSPARCKTYSRLRENRLASSQHSSMLDTFPKLNTEFTLKAFSASFDAGLRNPVFFCCNLDKVTTQQAFEISTKENAELEHEKQCIEQKVQQLNAKLEQSIASEDAKLRALTQKEKEYHEKRDKFWSKRLKDLEQARAELNSEDLTLQSRENQQSHIRNSYDQEDREIQSKKIHLEEKMQNARTQRNLEVNKLRNMVESEEPLGASRLEYHEQEIRRYEDEIHSARNFLEKAQEDFVSFRSYNNHTLVLPGSKQDRQQRGQLLHIEGQIRRYEKELKSLCTLFENELYLLERSKMVYQRESRLAPLYNSLRGCTKSQTLASALGRAPTLLDVAVAFLIGMKKPSLTTRIKFLFNIYAAGSSYALKSTKRMFKDSPSDMKNQIRVLTCKSFTLVLQQVVQILMRLLPMQSDKSLTQEKIQGIAQREYLLLMRSKEWNSTCLRTPTSTQGQLPRFGTSKELANSHVLTCMEFTEFCIACIKRSPQLSRFFGQQCSCEHLGRYLMQNISATHRYKLGLVPVENLKYILTRRQLEYREELSPWSKLKIHKMALAMGKFDTLKANYRVDLRAQKVNALSNVIPLNHGGYHNALYQRKENMQLASTRIQSRWRGKQGRRRAIFLAQKQAFYHAKAVELQHARDKIVMEWKDKETQSDTDSGRLEQAISSKKIIKKKVTNIAMGEKIRKAQNEIEDRFREMEEELGCVGHGSQTKVEKHNLSLKQEISTILIQKISDAKREVGYSPQLHSMVKKERSHAADVLEQKRIEETDSTQQRLQSSNFETNNQTEEQRPSDFYGSQVSESNEEDLQSSDAPLQLVYSYLRIRCDGLTPYKFRELSLELPSKRHICNYVCSFRRMDGKYEHHKLEMDLVDHFRIKKSTSPLVLALIELTENDACFGLTYALLHKLRCENEQIYLMSAFERGIRLSRSTPASLKTPGSTVSITNSTSVHDVLPSYSSLRDKKKLDLIAKHKSRATEAYEKMVHAMLEWKRVERSLQETENDEVQSHGLGICTDHIDWSGRLNQALQLPELSEDEIRDKYVEIYNICHNFLHTATAVAMIIAQEATLPLSSRSIIPLYHLKADGRKDSIRPGIKRTYEVHNIRFELSIDDHGRYESCDEFAAKFYGHEVRNSALYMRSIGSSINFLLPLQCCVDTRGFRVLCTSVLPVDTNSLTNEFGYTEIHTGEQNLIQGTKDHGNVIIASSKRFRDLLSPVSKELNTSQHFVRGSQDLVQRSIYGPSDLQIYSLAPDRYMLLSFARAMPPEDPAPTKHLIASTRGMSILWRQLRSEFVWTQKRALSPDALFSTTYSTSDFFQQAKDVEDATIELLNTVIPRFAKEMCQNAQYYLSLCNENSKWSNSNQEIEDGKNEFEVIESGWNKSALTRGMHRHGINVRHLGLLRAHLKSDDAGEFFCEPIATKKTNHLSHLAQTSNLTPCESGCKSMTRSSSLHALVLAEMVARTLKNVIRHFLREEAKQTKTGLNSAFLNYVIVQTLNLFTGGRRGSDSFWKTFLIRGVRVRFGNIALSQNEESNARTDAVPWFHYIVRRVSDMLGLSLTAGSLLRLRLSPNGYTFSSEDFLAGRDCQFGDIRTPQSVTMCRVKSNLSVLHFAMGSLLSLEGSVRQSCTYKEVVLTAQPHGYWPLSETKGTTKAFNLGLLGTDLTGNYIGKCELEGPGFVCNSEYNRAVRFRRDKRAFVNFVDSHVPLIQIQDTMSMIGTLEAWCSCEGLCGRRQTIVAVGCLSLDIIMSDHWAVILQNQSVNVIAQGPPVSLNRWTYLSATLNGTTLRLYVNGRLEREVNWRHTIRNKSPLQGASVSETKARLENLSDEKQYIASEKEEHDCNSEDGKFFKWLKMLQIKPRRKTAKIRWSTFRKRDYDKSPICDKSSGTLFRLDKLEMHSTSNCKEQSEPIGLDDIQSRHDKDRTNSLEKAQIIRPTRIACLFTDRSRDGKYFFQGLIAHVACYHNKTLAHEDINKHYVIGTQNRAGVRDHFLDLAVQRFARTLSTFDPHDHNTLRHFAKNVCTSQNHHNESIESIINQKRRIRLAVNALILAKCVHGIAEIMRNLPLSPRLSDLFISCYQSILQEDPSYFRPKTDPSCQFALEDLAEIPFALFFIPGNALSISDILPDDHVLLPECDMRYVYDDCQSFGSNRGSIQEKIVQTFADILIRTVTKVPYFFSRDSPTNVKWLGYIINQKLILHCALRLRKDGCLDNLCFEDIPDISTRDFEVIVRNNTNCKCLSIPSCKFLAERTIQETILVCRKLQVLDLSYCDQLHDSFLDEIAGKCAELKKLAVAHCHQISDIGLVSLLRKLGCRLESLDISHCEQLTDASLTHIVALCTMLQDLNSQWCLQFTSKGFQRIEKCTSFSNSLERINISGCKKIETEGIVHLAECCTNLQHIILNSCERITSRSISALMQKCTHLKTLHMQDLVLVTSELLSEAQLVDNMSQQSTQCELSDLSLSGCTDIDDEAFRYFCTQIGDLKFLNLSSCTSLTQDVFHCFAANANRCTSALEILDLSFCPQFNPSDVELLTTNSHRLISLNLSGLITLDNTNVNSIIKYCPHLAKLHLGFCRELNDSILHSIAANLNLQDLNIERCNKMTDDGILAFIDDNFTLQSLNISSCKLITDRVMLFLMKSCPRLRTLSIELCSQITLANISALRRKRSSLNVIYSDFAKQTGEISKFDAAFLYKPQAPIYNTRNYKSDTKCD</sequence>
<dbReference type="SUPFAM" id="SSF49899">
    <property type="entry name" value="Concanavalin A-like lectins/glucanases"/>
    <property type="match status" value="1"/>
</dbReference>
<dbReference type="PANTHER" id="PTHR12601:SF6">
    <property type="entry name" value="CLUSTERED MITOCHONDRIA PROTEIN HOMOLOG"/>
    <property type="match status" value="1"/>
</dbReference>
<feature type="compositionally biased region" description="Basic and acidic residues" evidence="2">
    <location>
        <begin position="1063"/>
        <end position="1081"/>
    </location>
</feature>
<dbReference type="Pfam" id="PF13385">
    <property type="entry name" value="Laminin_G_3"/>
    <property type="match status" value="1"/>
</dbReference>
<dbReference type="InterPro" id="IPR001611">
    <property type="entry name" value="Leu-rich_rpt"/>
</dbReference>
<evidence type="ECO:0000313" key="5">
    <source>
        <dbReference type="Proteomes" id="UP000053237"/>
    </source>
</evidence>
<feature type="region of interest" description="Disordered" evidence="2">
    <location>
        <begin position="1057"/>
        <end position="1122"/>
    </location>
</feature>
<feature type="compositionally biased region" description="Basic and acidic residues" evidence="2">
    <location>
        <begin position="282"/>
        <end position="292"/>
    </location>
</feature>
<evidence type="ECO:0000259" key="3">
    <source>
        <dbReference type="PROSITE" id="PS51823"/>
    </source>
</evidence>
<dbReference type="Pfam" id="PF12807">
    <property type="entry name" value="eIF3_p135"/>
    <property type="match status" value="1"/>
</dbReference>
<dbReference type="InterPro" id="IPR013320">
    <property type="entry name" value="ConA-like_dom_sf"/>
</dbReference>
<feature type="domain" description="Clu" evidence="3">
    <location>
        <begin position="1301"/>
        <end position="1581"/>
    </location>
</feature>
<dbReference type="Pfam" id="PF25372">
    <property type="entry name" value="DUF7885"/>
    <property type="match status" value="1"/>
</dbReference>
<dbReference type="InterPro" id="IPR057207">
    <property type="entry name" value="FBXL15_LRR"/>
</dbReference>
<dbReference type="SUPFAM" id="SSF52047">
    <property type="entry name" value="RNI-like"/>
    <property type="match status" value="2"/>
</dbReference>
<dbReference type="Pfam" id="PF13236">
    <property type="entry name" value="CLU"/>
    <property type="match status" value="1"/>
</dbReference>
<protein>
    <recommendedName>
        <fullName evidence="3">Clu domain-containing protein</fullName>
    </recommendedName>
</protein>
<dbReference type="InterPro" id="IPR027523">
    <property type="entry name" value="CLU_prot"/>
</dbReference>
<organism evidence="4 5">
    <name type="scientific">Albugo candida</name>
    <dbReference type="NCBI Taxonomy" id="65357"/>
    <lineage>
        <taxon>Eukaryota</taxon>
        <taxon>Sar</taxon>
        <taxon>Stramenopiles</taxon>
        <taxon>Oomycota</taxon>
        <taxon>Peronosporomycetes</taxon>
        <taxon>Albuginales</taxon>
        <taxon>Albuginaceae</taxon>
        <taxon>Albugo</taxon>
    </lineage>
</organism>
<dbReference type="InterPro" id="IPR006553">
    <property type="entry name" value="Leu-rich_rpt_Cys-con_subtyp"/>
</dbReference>
<keyword evidence="1" id="KW-0175">Coiled coil</keyword>
<comment type="caution">
    <text evidence="4">The sequence shown here is derived from an EMBL/GenBank/DDBJ whole genome shotgun (WGS) entry which is preliminary data.</text>
</comment>
<feature type="coiled-coil region" evidence="1">
    <location>
        <begin position="526"/>
        <end position="553"/>
    </location>
</feature>
<feature type="compositionally biased region" description="Basic and acidic residues" evidence="2">
    <location>
        <begin position="300"/>
        <end position="316"/>
    </location>
</feature>
<dbReference type="EMBL" id="CAIX01000003">
    <property type="protein sequence ID" value="CCI39830.1"/>
    <property type="molecule type" value="Genomic_DNA"/>
</dbReference>